<keyword evidence="2" id="KW-1185">Reference proteome</keyword>
<dbReference type="KEGG" id="pseg:D3H65_25325"/>
<name>A0A3B7MZC0_9BACT</name>
<evidence type="ECO:0000313" key="2">
    <source>
        <dbReference type="Proteomes" id="UP000263900"/>
    </source>
</evidence>
<evidence type="ECO:0000313" key="1">
    <source>
        <dbReference type="EMBL" id="AXY77095.1"/>
    </source>
</evidence>
<evidence type="ECO:0008006" key="3">
    <source>
        <dbReference type="Google" id="ProtNLM"/>
    </source>
</evidence>
<gene>
    <name evidence="1" type="ORF">D3H65_25325</name>
</gene>
<protein>
    <recommendedName>
        <fullName evidence="3">Methyltransferase</fullName>
    </recommendedName>
</protein>
<dbReference type="OrthoDB" id="3826968at2"/>
<accession>A0A3B7MZC0</accession>
<proteinExistence type="predicted"/>
<dbReference type="Pfam" id="PF05711">
    <property type="entry name" value="TylF"/>
    <property type="match status" value="1"/>
</dbReference>
<dbReference type="AlphaFoldDB" id="A0A3B7MZC0"/>
<dbReference type="PANTHER" id="PTHR40036:SF1">
    <property type="entry name" value="MACROCIN O-METHYLTRANSFERASE"/>
    <property type="match status" value="1"/>
</dbReference>
<organism evidence="1 2">
    <name type="scientific">Paraflavitalea soli</name>
    <dbReference type="NCBI Taxonomy" id="2315862"/>
    <lineage>
        <taxon>Bacteria</taxon>
        <taxon>Pseudomonadati</taxon>
        <taxon>Bacteroidota</taxon>
        <taxon>Chitinophagia</taxon>
        <taxon>Chitinophagales</taxon>
        <taxon>Chitinophagaceae</taxon>
        <taxon>Paraflavitalea</taxon>
    </lineage>
</organism>
<dbReference type="Gene3D" id="3.40.50.150">
    <property type="entry name" value="Vaccinia Virus protein VP39"/>
    <property type="match status" value="1"/>
</dbReference>
<reference evidence="1 2" key="1">
    <citation type="submission" date="2018-09" db="EMBL/GenBank/DDBJ databases">
        <title>Genome sequencing of strain 6GH32-13.</title>
        <authorList>
            <person name="Weon H.-Y."/>
            <person name="Heo J."/>
            <person name="Kwon S.-W."/>
        </authorList>
    </citation>
    <scope>NUCLEOTIDE SEQUENCE [LARGE SCALE GENOMIC DNA]</scope>
    <source>
        <strain evidence="1 2">5GH32-13</strain>
    </source>
</reference>
<dbReference type="Proteomes" id="UP000263900">
    <property type="component" value="Chromosome"/>
</dbReference>
<sequence length="266" mass="30089">MFLKNILPKRIKVFLRSGKWFFQNYNSIQQQSNLSNAFFYGPITYNADGLVTSQNCDFINEPNFKRAYELAAATNPWPGFTLQWRVYIVCWFANQVKDLPGDFVECGVNTGAYAKSIIEYTGFNQLGKTFHLMDTFDGLVPDLVSEAEKQAGLDKYLDQYKNVYESVIKTFKYDNVNIIKGAVPGTLSQCDAKKIAYLSIDMNNVEPEIAAAEYFYDKVVPGGVIILDDYGFPQHINQKIAFDKFARQKGIAILSLPTGQGIILKK</sequence>
<dbReference type="RefSeq" id="WP_119052971.1">
    <property type="nucleotide sequence ID" value="NZ_CP032157.1"/>
</dbReference>
<dbReference type="PANTHER" id="PTHR40036">
    <property type="entry name" value="MACROCIN O-METHYLTRANSFERASE"/>
    <property type="match status" value="1"/>
</dbReference>
<dbReference type="InterPro" id="IPR008884">
    <property type="entry name" value="TylF_MeTrfase"/>
</dbReference>
<dbReference type="InterPro" id="IPR029063">
    <property type="entry name" value="SAM-dependent_MTases_sf"/>
</dbReference>
<dbReference type="EMBL" id="CP032157">
    <property type="protein sequence ID" value="AXY77095.1"/>
    <property type="molecule type" value="Genomic_DNA"/>
</dbReference>